<dbReference type="InterPro" id="IPR001789">
    <property type="entry name" value="Sig_transdc_resp-reg_receiver"/>
</dbReference>
<gene>
    <name evidence="3" type="ORF">LDC_03546</name>
</gene>
<reference evidence="3" key="1">
    <citation type="submission" date="2011-04" db="EMBL/GenBank/DDBJ databases">
        <title>Taxonomic and functional metagenomic profiling of the microbial community in the anoxic sediment of a brackish shallow lake (Laguna de Carrizo Central Spain).</title>
        <authorList>
            <consortium name="CONSOLIDER consortium CSD2007-00005"/>
            <person name="Guazzaroni M.-E."/>
            <person name="Richter M."/>
            <person name="Garcia-Salamanca A."/>
            <person name="Yarza P."/>
            <person name="Ferrer M."/>
        </authorList>
    </citation>
    <scope>NUCLEOTIDE SEQUENCE</scope>
</reference>
<dbReference type="PROSITE" id="PS50110">
    <property type="entry name" value="RESPONSE_REGULATORY"/>
    <property type="match status" value="1"/>
</dbReference>
<dbReference type="Pfam" id="PF00072">
    <property type="entry name" value="Response_reg"/>
    <property type="match status" value="1"/>
</dbReference>
<evidence type="ECO:0000256" key="1">
    <source>
        <dbReference type="ARBA" id="ARBA00022553"/>
    </source>
</evidence>
<dbReference type="InterPro" id="IPR050595">
    <property type="entry name" value="Bact_response_regulator"/>
</dbReference>
<dbReference type="Gene3D" id="3.40.50.2300">
    <property type="match status" value="1"/>
</dbReference>
<keyword evidence="1" id="KW-0597">Phosphoprotein</keyword>
<dbReference type="GO" id="GO:0000160">
    <property type="term" value="P:phosphorelay signal transduction system"/>
    <property type="evidence" value="ECO:0007669"/>
    <property type="project" value="InterPro"/>
</dbReference>
<dbReference type="SUPFAM" id="SSF52172">
    <property type="entry name" value="CheY-like"/>
    <property type="match status" value="1"/>
</dbReference>
<dbReference type="EMBL" id="JF805226">
    <property type="protein sequence ID" value="AEI30580.1"/>
    <property type="molecule type" value="Genomic_DNA"/>
</dbReference>
<proteinExistence type="predicted"/>
<accession>F8UHS3</accession>
<dbReference type="PANTHER" id="PTHR44591">
    <property type="entry name" value="STRESS RESPONSE REGULATOR PROTEIN 1"/>
    <property type="match status" value="1"/>
</dbReference>
<dbReference type="PANTHER" id="PTHR44591:SF3">
    <property type="entry name" value="RESPONSE REGULATORY DOMAIN-CONTAINING PROTEIN"/>
    <property type="match status" value="1"/>
</dbReference>
<dbReference type="InterPro" id="IPR011006">
    <property type="entry name" value="CheY-like_superfamily"/>
</dbReference>
<feature type="domain" description="Response regulatory" evidence="2">
    <location>
        <begin position="7"/>
        <end position="122"/>
    </location>
</feature>
<name>F8UHS3_9ZZZZ</name>
<evidence type="ECO:0000313" key="3">
    <source>
        <dbReference type="EMBL" id="AEI30580.1"/>
    </source>
</evidence>
<dbReference type="AlphaFoldDB" id="F8UHS3"/>
<evidence type="ECO:0000259" key="2">
    <source>
        <dbReference type="PROSITE" id="PS50110"/>
    </source>
</evidence>
<protein>
    <submittedName>
        <fullName evidence="3">Signal transduction response regulator receiver region domain-containing protein</fullName>
    </submittedName>
</protein>
<dbReference type="SMART" id="SM00448">
    <property type="entry name" value="REC"/>
    <property type="match status" value="1"/>
</dbReference>
<sequence>MLKKKFKVLILDDEKDICEFVKLLFRKKGFAVYKAFSGSKAVSLAKKVKPDIALLDIYLKKGLSGIDVLSRIREVAPLCQCVMVTWDSAKERIREAKNSGSVAYLTKPLTIEELLKTVKRISEKIAKRG</sequence>
<dbReference type="CDD" id="cd00156">
    <property type="entry name" value="REC"/>
    <property type="match status" value="1"/>
</dbReference>
<organism evidence="3">
    <name type="scientific">uncultured microorganism</name>
    <dbReference type="NCBI Taxonomy" id="358574"/>
    <lineage>
        <taxon>unclassified sequences</taxon>
        <taxon>environmental samples</taxon>
    </lineage>
</organism>